<feature type="transmembrane region" description="Helical" evidence="2">
    <location>
        <begin position="139"/>
        <end position="161"/>
    </location>
</feature>
<dbReference type="Proteomes" id="UP000318437">
    <property type="component" value="Unassembled WGS sequence"/>
</dbReference>
<feature type="compositionally biased region" description="Basic and acidic residues" evidence="1">
    <location>
        <begin position="411"/>
        <end position="427"/>
    </location>
</feature>
<protein>
    <submittedName>
        <fullName evidence="3">Uncharacterized protein</fullName>
    </submittedName>
</protein>
<feature type="transmembrane region" description="Helical" evidence="2">
    <location>
        <begin position="234"/>
        <end position="255"/>
    </location>
</feature>
<accession>A0A5C6CMD3</accession>
<evidence type="ECO:0000313" key="4">
    <source>
        <dbReference type="Proteomes" id="UP000318437"/>
    </source>
</evidence>
<reference evidence="3 4" key="1">
    <citation type="submission" date="2019-02" db="EMBL/GenBank/DDBJ databases">
        <title>Deep-cultivation of Planctomycetes and their phenomic and genomic characterization uncovers novel biology.</title>
        <authorList>
            <person name="Wiegand S."/>
            <person name="Jogler M."/>
            <person name="Boedeker C."/>
            <person name="Pinto D."/>
            <person name="Vollmers J."/>
            <person name="Rivas-Marin E."/>
            <person name="Kohn T."/>
            <person name="Peeters S.H."/>
            <person name="Heuer A."/>
            <person name="Rast P."/>
            <person name="Oberbeckmann S."/>
            <person name="Bunk B."/>
            <person name="Jeske O."/>
            <person name="Meyerdierks A."/>
            <person name="Storesund J.E."/>
            <person name="Kallscheuer N."/>
            <person name="Luecker S."/>
            <person name="Lage O.M."/>
            <person name="Pohl T."/>
            <person name="Merkel B.J."/>
            <person name="Hornburger P."/>
            <person name="Mueller R.-W."/>
            <person name="Bruemmer F."/>
            <person name="Labrenz M."/>
            <person name="Spormann A.M."/>
            <person name="Op Den Camp H."/>
            <person name="Overmann J."/>
            <person name="Amann R."/>
            <person name="Jetten M.S.M."/>
            <person name="Mascher T."/>
            <person name="Medema M.H."/>
            <person name="Devos D.P."/>
            <person name="Kaster A.-K."/>
            <person name="Ovreas L."/>
            <person name="Rohde M."/>
            <person name="Galperin M.Y."/>
            <person name="Jogler C."/>
        </authorList>
    </citation>
    <scope>NUCLEOTIDE SEQUENCE [LARGE SCALE GENOMIC DNA]</scope>
    <source>
        <strain evidence="3 4">Pla144</strain>
    </source>
</reference>
<comment type="caution">
    <text evidence="3">The sequence shown here is derived from an EMBL/GenBank/DDBJ whole genome shotgun (WGS) entry which is preliminary data.</text>
</comment>
<keyword evidence="2" id="KW-0472">Membrane</keyword>
<keyword evidence="4" id="KW-1185">Reference proteome</keyword>
<evidence type="ECO:0000313" key="3">
    <source>
        <dbReference type="EMBL" id="TWU25522.1"/>
    </source>
</evidence>
<dbReference type="OrthoDB" id="260428at2"/>
<dbReference type="AlphaFoldDB" id="A0A5C6CMD3"/>
<feature type="transmembrane region" description="Helical" evidence="2">
    <location>
        <begin position="276"/>
        <end position="300"/>
    </location>
</feature>
<dbReference type="EMBL" id="SJPS01000004">
    <property type="protein sequence ID" value="TWU25522.1"/>
    <property type="molecule type" value="Genomic_DNA"/>
</dbReference>
<feature type="transmembrane region" description="Helical" evidence="2">
    <location>
        <begin position="181"/>
        <end position="203"/>
    </location>
</feature>
<name>A0A5C6CMD3_9BACT</name>
<dbReference type="RefSeq" id="WP_146451125.1">
    <property type="nucleotide sequence ID" value="NZ_SJPS01000004.1"/>
</dbReference>
<sequence length="427" mass="46277">MSQPPGSIYEIRWRELFPWLILVKSLRASLFLRVMVIAWIGVLVTQGGWHFIGGTFSEPADLPRIAFDDTSSDDLHQGLIFQSALSDAAVSGERPVILWVSNHLLQQDLGPLVEGWYWLSTPFFRIFRLQTPLSLACQLFLCGAWAICVWALAGGAISRIAARYLTRGDSLDPLAALKSAATMWTATAGAPLIGLLFAALVAFPLALMGLLLRLNLFVLIAGLLWGLYLAWGILLAVVLVALWFGWPLAWAAIGVERSDAFDAASRATAYVYQRPLRLGFYVAVASLLGFFGHLMVAGFASAGNELTDWAVSWGAGSERTAALVAQTLESDNPLASSGAAVTGARGIHIWKGLLASFADSYPLAFIWCASVGIYLLLRHHVDSTELDEIVGEPGEDLRSPHLPLPTGPQDGQHEPEDLSTRGRTPAE</sequence>
<evidence type="ECO:0000256" key="2">
    <source>
        <dbReference type="SAM" id="Phobius"/>
    </source>
</evidence>
<proteinExistence type="predicted"/>
<organism evidence="3 4">
    <name type="scientific">Bythopirellula polymerisocia</name>
    <dbReference type="NCBI Taxonomy" id="2528003"/>
    <lineage>
        <taxon>Bacteria</taxon>
        <taxon>Pseudomonadati</taxon>
        <taxon>Planctomycetota</taxon>
        <taxon>Planctomycetia</taxon>
        <taxon>Pirellulales</taxon>
        <taxon>Lacipirellulaceae</taxon>
        <taxon>Bythopirellula</taxon>
    </lineage>
</organism>
<keyword evidence="2" id="KW-0812">Transmembrane</keyword>
<feature type="region of interest" description="Disordered" evidence="1">
    <location>
        <begin position="391"/>
        <end position="427"/>
    </location>
</feature>
<keyword evidence="2" id="KW-1133">Transmembrane helix</keyword>
<gene>
    <name evidence="3" type="ORF">Pla144_27270</name>
</gene>
<feature type="transmembrane region" description="Helical" evidence="2">
    <location>
        <begin position="360"/>
        <end position="377"/>
    </location>
</feature>
<feature type="transmembrane region" description="Helical" evidence="2">
    <location>
        <begin position="30"/>
        <end position="52"/>
    </location>
</feature>
<evidence type="ECO:0000256" key="1">
    <source>
        <dbReference type="SAM" id="MobiDB-lite"/>
    </source>
</evidence>